<dbReference type="AlphaFoldDB" id="A0A0P9L278"/>
<organism evidence="1 2">
    <name type="scientific">Pseudomonas caricapapayae</name>
    <dbReference type="NCBI Taxonomy" id="46678"/>
    <lineage>
        <taxon>Bacteria</taxon>
        <taxon>Pseudomonadati</taxon>
        <taxon>Pseudomonadota</taxon>
        <taxon>Gammaproteobacteria</taxon>
        <taxon>Pseudomonadales</taxon>
        <taxon>Pseudomonadaceae</taxon>
        <taxon>Pseudomonas</taxon>
    </lineage>
</organism>
<name>A0A0P9L278_9PSED</name>
<evidence type="ECO:0000313" key="2">
    <source>
        <dbReference type="Proteomes" id="UP000278587"/>
    </source>
</evidence>
<accession>A0A0P9L278</accession>
<sequence>MQNSIRRRLIKMPMHFQDRDMRTIALLGQNVY</sequence>
<reference evidence="1 2" key="1">
    <citation type="submission" date="2018-08" db="EMBL/GenBank/DDBJ databases">
        <title>Recombination of ecologically and evolutionarily significant loci maintains genetic cohesion in the Pseudomonas syringae species complex.</title>
        <authorList>
            <person name="Dillon M."/>
            <person name="Thakur S."/>
            <person name="Almeida R.N.D."/>
            <person name="Weir B.S."/>
            <person name="Guttman D.S."/>
        </authorList>
    </citation>
    <scope>NUCLEOTIDE SEQUENCE [LARGE SCALE GENOMIC DNA]</scope>
    <source>
        <strain evidence="1 2">ICMP 4086</strain>
    </source>
</reference>
<evidence type="ECO:0000313" key="1">
    <source>
        <dbReference type="EMBL" id="RMM06934.1"/>
    </source>
</evidence>
<dbReference type="Proteomes" id="UP000278587">
    <property type="component" value="Unassembled WGS sequence"/>
</dbReference>
<comment type="caution">
    <text evidence="1">The sequence shown here is derived from an EMBL/GenBank/DDBJ whole genome shotgun (WGS) entry which is preliminary data.</text>
</comment>
<protein>
    <submittedName>
        <fullName evidence="1">Uncharacterized protein</fullName>
    </submittedName>
</protein>
<dbReference type="EMBL" id="RBOC01000148">
    <property type="protein sequence ID" value="RMM06934.1"/>
    <property type="molecule type" value="Genomic_DNA"/>
</dbReference>
<gene>
    <name evidence="1" type="ORF">ALQ84_200260</name>
</gene>
<proteinExistence type="predicted"/>